<comment type="caution">
    <text evidence="3">The sequence shown here is derived from an EMBL/GenBank/DDBJ whole genome shotgun (WGS) entry which is preliminary data.</text>
</comment>
<name>A0A4R7VRA7_9PSEU</name>
<dbReference type="SUPFAM" id="SSF56801">
    <property type="entry name" value="Acetyl-CoA synthetase-like"/>
    <property type="match status" value="1"/>
</dbReference>
<dbReference type="Pfam" id="PF00501">
    <property type="entry name" value="AMP-binding"/>
    <property type="match status" value="1"/>
</dbReference>
<evidence type="ECO:0000259" key="2">
    <source>
        <dbReference type="Pfam" id="PF00501"/>
    </source>
</evidence>
<sequence length="528" mass="55602">MSTVVDTIISRLGGPGSLRVLGADGAEHTASWAAIHQRARRLATLLTRQGIGPGSRVALLADTSVDLVTTIQAVWLAGAAVTILPLPTRQPADVYVDHLRRMITDARPSLVLVGDPLTGLTEPLAATDLATFLAHATTEPATPVRPAQDDLAILQYTSGSTRHPRGVPVTHGQLAANVAAIGTATRHDQVHGCLLSWLPLCHDLGLVGGLILPMSCGCPLVLQSPAAFAARPMSWFEAITSHRATATAAPNFAWGLMARLLDDAPAVRLDSLRLVLTGAEPIDPAAMSRFAEAGRRHGLDPSVITCAYGLAEATLAVTISAPGLRTDTVDPVALETRSEAVPVPGGRSLTRLGGPVPGVRLRIVDRDGRETRERRVGRIEVAGPSVMRGYWGRPERTGWLDTGDLGYLADGDLVVCGRESDVLFAAGRNVYPQDVEAAANTVPGVRVGNAAAFGVDGRLVVAVESRATDTEALRSAVRTAVVAEVGLTPRAVAVLPPGALPKTTSGKVRRAESRRLYLTGWRTSHDHD</sequence>
<dbReference type="Proteomes" id="UP000294927">
    <property type="component" value="Unassembled WGS sequence"/>
</dbReference>
<dbReference type="GO" id="GO:0005886">
    <property type="term" value="C:plasma membrane"/>
    <property type="evidence" value="ECO:0007669"/>
    <property type="project" value="TreeGrafter"/>
</dbReference>
<dbReference type="Gene3D" id="3.30.300.30">
    <property type="match status" value="1"/>
</dbReference>
<dbReference type="Gene3D" id="3.40.50.12780">
    <property type="entry name" value="N-terminal domain of ligase-like"/>
    <property type="match status" value="1"/>
</dbReference>
<keyword evidence="4" id="KW-1185">Reference proteome</keyword>
<proteinExistence type="inferred from homology"/>
<protein>
    <submittedName>
        <fullName evidence="3">Fatty-acyl-CoA synthase</fullName>
    </submittedName>
</protein>
<dbReference type="InterPro" id="IPR000873">
    <property type="entry name" value="AMP-dep_synth/lig_dom"/>
</dbReference>
<dbReference type="GO" id="GO:0070566">
    <property type="term" value="F:adenylyltransferase activity"/>
    <property type="evidence" value="ECO:0007669"/>
    <property type="project" value="TreeGrafter"/>
</dbReference>
<evidence type="ECO:0000313" key="3">
    <source>
        <dbReference type="EMBL" id="TDV52316.1"/>
    </source>
</evidence>
<gene>
    <name evidence="3" type="ORF">CLV71_105448</name>
</gene>
<dbReference type="RefSeq" id="WP_133903689.1">
    <property type="nucleotide sequence ID" value="NZ_SOCP01000005.1"/>
</dbReference>
<organism evidence="3 4">
    <name type="scientific">Actinophytocola oryzae</name>
    <dbReference type="NCBI Taxonomy" id="502181"/>
    <lineage>
        <taxon>Bacteria</taxon>
        <taxon>Bacillati</taxon>
        <taxon>Actinomycetota</taxon>
        <taxon>Actinomycetes</taxon>
        <taxon>Pseudonocardiales</taxon>
        <taxon>Pseudonocardiaceae</taxon>
    </lineage>
</organism>
<accession>A0A4R7VRA7</accession>
<comment type="similarity">
    <text evidence="1">Belongs to the ATP-dependent AMP-binding enzyme family.</text>
</comment>
<dbReference type="GO" id="GO:0006633">
    <property type="term" value="P:fatty acid biosynthetic process"/>
    <property type="evidence" value="ECO:0007669"/>
    <property type="project" value="TreeGrafter"/>
</dbReference>
<dbReference type="PANTHER" id="PTHR22754:SF32">
    <property type="entry name" value="DISCO-INTERACTING PROTEIN 2"/>
    <property type="match status" value="1"/>
</dbReference>
<dbReference type="InterPro" id="IPR045851">
    <property type="entry name" value="AMP-bd_C_sf"/>
</dbReference>
<reference evidence="3 4" key="1">
    <citation type="submission" date="2019-03" db="EMBL/GenBank/DDBJ databases">
        <title>Genomic Encyclopedia of Archaeal and Bacterial Type Strains, Phase II (KMG-II): from individual species to whole genera.</title>
        <authorList>
            <person name="Goeker M."/>
        </authorList>
    </citation>
    <scope>NUCLEOTIDE SEQUENCE [LARGE SCALE GENOMIC DNA]</scope>
    <source>
        <strain evidence="3 4">DSM 45499</strain>
    </source>
</reference>
<dbReference type="OrthoDB" id="3671040at2"/>
<dbReference type="EMBL" id="SOCP01000005">
    <property type="protein sequence ID" value="TDV52316.1"/>
    <property type="molecule type" value="Genomic_DNA"/>
</dbReference>
<dbReference type="PANTHER" id="PTHR22754">
    <property type="entry name" value="DISCO-INTERACTING PROTEIN 2 DIP2 -RELATED"/>
    <property type="match status" value="1"/>
</dbReference>
<dbReference type="AlphaFoldDB" id="A0A4R7VRA7"/>
<feature type="domain" description="AMP-dependent synthetase/ligase" evidence="2">
    <location>
        <begin position="26"/>
        <end position="391"/>
    </location>
</feature>
<evidence type="ECO:0000313" key="4">
    <source>
        <dbReference type="Proteomes" id="UP000294927"/>
    </source>
</evidence>
<dbReference type="InterPro" id="IPR042099">
    <property type="entry name" value="ANL_N_sf"/>
</dbReference>
<evidence type="ECO:0000256" key="1">
    <source>
        <dbReference type="ARBA" id="ARBA00006432"/>
    </source>
</evidence>